<proteinExistence type="predicted"/>
<dbReference type="STRING" id="1121877.FEAC_08260"/>
<accession>A0A0D8FYH0</accession>
<dbReference type="EMBL" id="JXUW01000005">
    <property type="protein sequence ID" value="KJE77392.1"/>
    <property type="molecule type" value="Genomic_DNA"/>
</dbReference>
<reference evidence="1 2" key="1">
    <citation type="submission" date="2015-01" db="EMBL/GenBank/DDBJ databases">
        <title>Draft genome of the acidophilic iron oxidizer Ferrimicrobium acidiphilum strain T23.</title>
        <authorList>
            <person name="Poehlein A."/>
            <person name="Eisen S."/>
            <person name="Schloemann M."/>
            <person name="Johnson B.D."/>
            <person name="Daniel R."/>
            <person name="Muehling M."/>
        </authorList>
    </citation>
    <scope>NUCLEOTIDE SEQUENCE [LARGE SCALE GENOMIC DNA]</scope>
    <source>
        <strain evidence="1 2">T23</strain>
    </source>
</reference>
<protein>
    <submittedName>
        <fullName evidence="1">Uncharacterized protein</fullName>
    </submittedName>
</protein>
<comment type="caution">
    <text evidence="1">The sequence shown here is derived from an EMBL/GenBank/DDBJ whole genome shotgun (WGS) entry which is preliminary data.</text>
</comment>
<sequence>MALANVKAEQLMDVLNPPISGIAFIGSKRA</sequence>
<gene>
    <name evidence="1" type="ORF">FEAC_08260</name>
</gene>
<keyword evidence="2" id="KW-1185">Reference proteome</keyword>
<dbReference type="AlphaFoldDB" id="A0A0D8FYH0"/>
<evidence type="ECO:0000313" key="1">
    <source>
        <dbReference type="EMBL" id="KJE77392.1"/>
    </source>
</evidence>
<evidence type="ECO:0000313" key="2">
    <source>
        <dbReference type="Proteomes" id="UP000032336"/>
    </source>
</evidence>
<name>A0A0D8FYH0_9ACTN</name>
<organism evidence="1 2">
    <name type="scientific">Ferrimicrobium acidiphilum DSM 19497</name>
    <dbReference type="NCBI Taxonomy" id="1121877"/>
    <lineage>
        <taxon>Bacteria</taxon>
        <taxon>Bacillati</taxon>
        <taxon>Actinomycetota</taxon>
        <taxon>Acidimicrobiia</taxon>
        <taxon>Acidimicrobiales</taxon>
        <taxon>Acidimicrobiaceae</taxon>
        <taxon>Ferrimicrobium</taxon>
    </lineage>
</organism>
<dbReference type="Proteomes" id="UP000032336">
    <property type="component" value="Unassembled WGS sequence"/>
</dbReference>